<proteinExistence type="predicted"/>
<reference evidence="1" key="1">
    <citation type="submission" date="2016-10" db="EMBL/GenBank/DDBJ databases">
        <title>Sequence of Gallionella enrichment culture.</title>
        <authorList>
            <person name="Poehlein A."/>
            <person name="Muehling M."/>
            <person name="Daniel R."/>
        </authorList>
    </citation>
    <scope>NUCLEOTIDE SEQUENCE</scope>
</reference>
<gene>
    <name evidence="1" type="ORF">GALL_171430</name>
</gene>
<dbReference type="EMBL" id="MLJW01000091">
    <property type="protein sequence ID" value="OIR00806.1"/>
    <property type="molecule type" value="Genomic_DNA"/>
</dbReference>
<protein>
    <submittedName>
        <fullName evidence="1">Uncharacterized protein</fullName>
    </submittedName>
</protein>
<organism evidence="1">
    <name type="scientific">mine drainage metagenome</name>
    <dbReference type="NCBI Taxonomy" id="410659"/>
    <lineage>
        <taxon>unclassified sequences</taxon>
        <taxon>metagenomes</taxon>
        <taxon>ecological metagenomes</taxon>
    </lineage>
</organism>
<name>A0A1J5SL63_9ZZZZ</name>
<comment type="caution">
    <text evidence="1">The sequence shown here is derived from an EMBL/GenBank/DDBJ whole genome shotgun (WGS) entry which is preliminary data.</text>
</comment>
<sequence length="84" mass="9488">MRDDPIWHLILGPGDEAHFLGEAGEGGDYYAVVHRRHGLWTHLYQVTLNPRRDRTWVRLEACFPGACPQRAAAWLGAAAKPLRV</sequence>
<evidence type="ECO:0000313" key="1">
    <source>
        <dbReference type="EMBL" id="OIR00806.1"/>
    </source>
</evidence>
<accession>A0A1J5SL63</accession>
<dbReference type="AlphaFoldDB" id="A0A1J5SL63"/>